<dbReference type="Gene3D" id="3.10.580.10">
    <property type="entry name" value="CBS-domain"/>
    <property type="match status" value="1"/>
</dbReference>
<dbReference type="PANTHER" id="PTHR43080:SF2">
    <property type="entry name" value="CBS DOMAIN-CONTAINING PROTEIN"/>
    <property type="match status" value="1"/>
</dbReference>
<dbReference type="InterPro" id="IPR046342">
    <property type="entry name" value="CBS_dom_sf"/>
</dbReference>
<dbReference type="Proteomes" id="UP000006327">
    <property type="component" value="Unassembled WGS sequence"/>
</dbReference>
<dbReference type="OrthoDB" id="9790355at2"/>
<dbReference type="AlphaFoldDB" id="K6YMQ1"/>
<evidence type="ECO:0000313" key="5">
    <source>
        <dbReference type="Proteomes" id="UP000006327"/>
    </source>
</evidence>
<dbReference type="PROSITE" id="PS51371">
    <property type="entry name" value="CBS"/>
    <property type="match status" value="2"/>
</dbReference>
<feature type="domain" description="CBS" evidence="3">
    <location>
        <begin position="10"/>
        <end position="68"/>
    </location>
</feature>
<comment type="caution">
    <text evidence="4">The sequence shown here is derived from an EMBL/GenBank/DDBJ whole genome shotgun (WGS) entry which is preliminary data.</text>
</comment>
<evidence type="ECO:0000313" key="4">
    <source>
        <dbReference type="EMBL" id="GAC19452.1"/>
    </source>
</evidence>
<evidence type="ECO:0000256" key="1">
    <source>
        <dbReference type="ARBA" id="ARBA00023122"/>
    </source>
</evidence>
<dbReference type="Pfam" id="PF00571">
    <property type="entry name" value="CBS"/>
    <property type="match status" value="2"/>
</dbReference>
<evidence type="ECO:0000259" key="3">
    <source>
        <dbReference type="PROSITE" id="PS51371"/>
    </source>
</evidence>
<dbReference type="SMART" id="SM00116">
    <property type="entry name" value="CBS"/>
    <property type="match status" value="2"/>
</dbReference>
<keyword evidence="5" id="KW-1185">Reference proteome</keyword>
<dbReference type="EMBL" id="BAEO01000031">
    <property type="protein sequence ID" value="GAC19452.1"/>
    <property type="molecule type" value="Genomic_DNA"/>
</dbReference>
<name>K6YMQ1_9ALTE</name>
<dbReference type="RefSeq" id="WP_007620295.1">
    <property type="nucleotide sequence ID" value="NZ_BAEO01000031.1"/>
</dbReference>
<feature type="domain" description="CBS" evidence="3">
    <location>
        <begin position="77"/>
        <end position="134"/>
    </location>
</feature>
<dbReference type="eggNOG" id="COG0517">
    <property type="taxonomic scope" value="Bacteria"/>
</dbReference>
<dbReference type="STRING" id="493475.GARC_2486"/>
<dbReference type="InterPro" id="IPR044729">
    <property type="entry name" value="CBS_bac"/>
</dbReference>
<sequence length="140" mass="15683">MESLKVSDHMNLRPVTFTSEMTVAEAVERLLQAKQMGGPVIDIQNKVIGFLSEQDCLVQMIESSYYREQVAQVKDIMKTEVLAIKPYTSVIELAQQMTTAKPKVYPIVDDDGYLLGTINRSALLHALDLHLHDGYKSPTS</sequence>
<dbReference type="SUPFAM" id="SSF54631">
    <property type="entry name" value="CBS-domain pair"/>
    <property type="match status" value="1"/>
</dbReference>
<evidence type="ECO:0000256" key="2">
    <source>
        <dbReference type="PROSITE-ProRule" id="PRU00703"/>
    </source>
</evidence>
<dbReference type="PANTHER" id="PTHR43080">
    <property type="entry name" value="CBS DOMAIN-CONTAINING PROTEIN CBSX3, MITOCHONDRIAL"/>
    <property type="match status" value="1"/>
</dbReference>
<dbReference type="InterPro" id="IPR051257">
    <property type="entry name" value="Diverse_CBS-Domain"/>
</dbReference>
<keyword evidence="1 2" id="KW-0129">CBS domain</keyword>
<protein>
    <submittedName>
        <fullName evidence="4">CBS domain protein</fullName>
    </submittedName>
</protein>
<proteinExistence type="predicted"/>
<gene>
    <name evidence="4" type="ORF">GARC_2486</name>
</gene>
<dbReference type="InterPro" id="IPR000644">
    <property type="entry name" value="CBS_dom"/>
</dbReference>
<reference evidence="4 5" key="1">
    <citation type="journal article" date="2017" name="Antonie Van Leeuwenhoek">
        <title>Rhizobium rhizosphaerae sp. nov., a novel species isolated from rice rhizosphere.</title>
        <authorList>
            <person name="Zhao J.J."/>
            <person name="Zhang J."/>
            <person name="Zhang R.J."/>
            <person name="Zhang C.W."/>
            <person name="Yin H.Q."/>
            <person name="Zhang X.X."/>
        </authorList>
    </citation>
    <scope>NUCLEOTIDE SEQUENCE [LARGE SCALE GENOMIC DNA]</scope>
    <source>
        <strain evidence="4 5">BSs20135</strain>
    </source>
</reference>
<organism evidence="4 5">
    <name type="scientific">Paraglaciecola arctica BSs20135</name>
    <dbReference type="NCBI Taxonomy" id="493475"/>
    <lineage>
        <taxon>Bacteria</taxon>
        <taxon>Pseudomonadati</taxon>
        <taxon>Pseudomonadota</taxon>
        <taxon>Gammaproteobacteria</taxon>
        <taxon>Alteromonadales</taxon>
        <taxon>Alteromonadaceae</taxon>
        <taxon>Paraglaciecola</taxon>
    </lineage>
</organism>
<accession>K6YMQ1</accession>
<dbReference type="CDD" id="cd04629">
    <property type="entry name" value="CBS_pair_bac"/>
    <property type="match status" value="1"/>
</dbReference>